<gene>
    <name evidence="1" type="ORF">DXC17_12895</name>
</gene>
<proteinExistence type="predicted"/>
<reference evidence="1 2" key="1">
    <citation type="submission" date="2018-08" db="EMBL/GenBank/DDBJ databases">
        <title>A genome reference for cultivated species of the human gut microbiota.</title>
        <authorList>
            <person name="Zou Y."/>
            <person name="Xue W."/>
            <person name="Luo G."/>
        </authorList>
    </citation>
    <scope>NUCLEOTIDE SEQUENCE [LARGE SCALE GENOMIC DNA]</scope>
    <source>
        <strain evidence="1 2">OM08-14</strain>
    </source>
</reference>
<protein>
    <submittedName>
        <fullName evidence="1">Uncharacterized protein</fullName>
    </submittedName>
</protein>
<evidence type="ECO:0000313" key="1">
    <source>
        <dbReference type="EMBL" id="RGM36778.1"/>
    </source>
</evidence>
<dbReference type="EMBL" id="QSTF01000040">
    <property type="protein sequence ID" value="RGM36778.1"/>
    <property type="molecule type" value="Genomic_DNA"/>
</dbReference>
<accession>A0A3E4W3K8</accession>
<dbReference type="AlphaFoldDB" id="A0A3E4W3K8"/>
<dbReference type="RefSeq" id="WP_117748265.1">
    <property type="nucleotide sequence ID" value="NZ_QSFG01000005.1"/>
</dbReference>
<sequence>MEATVTYKKKIIDLKEDTFKALSVMAARQGTNLKKLIENLLDKTAEEYDDSEAYRYMTENYPDGKVKLEKNERKEFMDWLGVVEK</sequence>
<comment type="caution">
    <text evidence="1">The sequence shown here is derived from an EMBL/GenBank/DDBJ whole genome shotgun (WGS) entry which is preliminary data.</text>
</comment>
<name>A0A3E4W3K8_9BACT</name>
<dbReference type="Proteomes" id="UP000260780">
    <property type="component" value="Unassembled WGS sequence"/>
</dbReference>
<evidence type="ECO:0000313" key="2">
    <source>
        <dbReference type="Proteomes" id="UP000260780"/>
    </source>
</evidence>
<organism evidence="1 2">
    <name type="scientific">Phocaeicola plebeius</name>
    <dbReference type="NCBI Taxonomy" id="310297"/>
    <lineage>
        <taxon>Bacteria</taxon>
        <taxon>Pseudomonadati</taxon>
        <taxon>Bacteroidota</taxon>
        <taxon>Bacteroidia</taxon>
        <taxon>Bacteroidales</taxon>
        <taxon>Bacteroidaceae</taxon>
        <taxon>Phocaeicola</taxon>
    </lineage>
</organism>